<evidence type="ECO:0000313" key="2">
    <source>
        <dbReference type="EMBL" id="CAB4794560.1"/>
    </source>
</evidence>
<protein>
    <submittedName>
        <fullName evidence="3">Unannotated protein</fullName>
    </submittedName>
</protein>
<dbReference type="InterPro" id="IPR001753">
    <property type="entry name" value="Enoyl-CoA_hydra/iso"/>
</dbReference>
<reference evidence="3" key="1">
    <citation type="submission" date="2020-05" db="EMBL/GenBank/DDBJ databases">
        <authorList>
            <person name="Chiriac C."/>
            <person name="Salcher M."/>
            <person name="Ghai R."/>
            <person name="Kavagutti S V."/>
        </authorList>
    </citation>
    <scope>NUCLEOTIDE SEQUENCE</scope>
</reference>
<organism evidence="3">
    <name type="scientific">freshwater metagenome</name>
    <dbReference type="NCBI Taxonomy" id="449393"/>
    <lineage>
        <taxon>unclassified sequences</taxon>
        <taxon>metagenomes</taxon>
        <taxon>ecological metagenomes</taxon>
    </lineage>
</organism>
<dbReference type="EMBL" id="CAFBON010000006">
    <property type="protein sequence ID" value="CAB4974104.1"/>
    <property type="molecule type" value="Genomic_DNA"/>
</dbReference>
<dbReference type="Pfam" id="PF00378">
    <property type="entry name" value="ECH_1"/>
    <property type="match status" value="1"/>
</dbReference>
<comment type="similarity">
    <text evidence="1">Belongs to the enoyl-CoA hydratase/isomerase family.</text>
</comment>
<dbReference type="Gene3D" id="1.10.12.10">
    <property type="entry name" value="Lyase 2-enoyl-coa Hydratase, Chain A, domain 2"/>
    <property type="match status" value="1"/>
</dbReference>
<dbReference type="SUPFAM" id="SSF52096">
    <property type="entry name" value="ClpP/crotonase"/>
    <property type="match status" value="1"/>
</dbReference>
<dbReference type="PANTHER" id="PTHR43802">
    <property type="entry name" value="ENOYL-COA HYDRATASE"/>
    <property type="match status" value="1"/>
</dbReference>
<dbReference type="InterPro" id="IPR014748">
    <property type="entry name" value="Enoyl-CoA_hydra_C"/>
</dbReference>
<dbReference type="Gene3D" id="3.90.226.10">
    <property type="entry name" value="2-enoyl-CoA Hydratase, Chain A, domain 1"/>
    <property type="match status" value="1"/>
</dbReference>
<dbReference type="PANTHER" id="PTHR43802:SF1">
    <property type="entry name" value="IP11341P-RELATED"/>
    <property type="match status" value="1"/>
</dbReference>
<name>A0A6J7M937_9ZZZZ</name>
<accession>A0A6J7M937</accession>
<dbReference type="AlphaFoldDB" id="A0A6J7M937"/>
<sequence length="277" mass="29857">MSSSTDLVLRSFEQGVLLLQWNRPERNNGWSFDLEHAYFEALRAASMDPDVRVIVVSGVGKAFCPGLDMETLSQAAAGGGAGTIARKGPTRSHIYVRQIPKPVIAAVNGATAGIGFIQAVACDLRFAAKGAKMTVAFPRRGLPAENGVSWLLARLVGHGNAADLLLSGRVVTGEEAVGLGLVNRAYDADDLLPATLEYAKDMAANCSPRSLAVIKSQLNADWTRSVEETRTESLSLVREMIGKDDFNEGVKSYLEKRTPRYKGLSHDPDSAEPLRPF</sequence>
<gene>
    <name evidence="2" type="ORF">UFOPK3001_00537</name>
    <name evidence="3" type="ORF">UFOPK3954_00124</name>
</gene>
<dbReference type="EMBL" id="CAFAAJ010000024">
    <property type="protein sequence ID" value="CAB4794560.1"/>
    <property type="molecule type" value="Genomic_DNA"/>
</dbReference>
<evidence type="ECO:0000256" key="1">
    <source>
        <dbReference type="ARBA" id="ARBA00005254"/>
    </source>
</evidence>
<evidence type="ECO:0000313" key="3">
    <source>
        <dbReference type="EMBL" id="CAB4974104.1"/>
    </source>
</evidence>
<dbReference type="CDD" id="cd06558">
    <property type="entry name" value="crotonase-like"/>
    <property type="match status" value="1"/>
</dbReference>
<dbReference type="InterPro" id="IPR029045">
    <property type="entry name" value="ClpP/crotonase-like_dom_sf"/>
</dbReference>
<proteinExistence type="inferred from homology"/>